<proteinExistence type="predicted"/>
<evidence type="ECO:0000256" key="1">
    <source>
        <dbReference type="SAM" id="Phobius"/>
    </source>
</evidence>
<sequence>MLIWAYRNNGIPTTYAPWVTGIIVQSLAIVLVSHHHRWRCAIHTIQPVLPILSLWLWLMNLRVSVSQIEYDQLASRNGCNVSGGFGKVVE</sequence>
<accession>A0A889IW34</accession>
<organism evidence="2">
    <name type="scientific">Otarine gammaherpesvirus 4</name>
    <dbReference type="NCBI Taxonomy" id="2801541"/>
    <lineage>
        <taxon>Viruses</taxon>
        <taxon>Duplodnaviria</taxon>
        <taxon>Heunggongvirae</taxon>
        <taxon>Peploviricota</taxon>
        <taxon>Herviviricetes</taxon>
        <taxon>Herpesvirales</taxon>
        <taxon>Orthoherpesviridae</taxon>
        <taxon>Gammaherpesvirinae</taxon>
    </lineage>
</organism>
<reference evidence="2" key="1">
    <citation type="submission" date="2019-10" db="EMBL/GenBank/DDBJ databases">
        <title>Otarine herpesvirus 4 in Northern fur seal genital swab.</title>
        <authorList>
            <person name="Deming A.C."/>
            <person name="Wellehan J.F.X."/>
            <person name="Gulland F.M.D."/>
        </authorList>
    </citation>
    <scope>NUCLEOTIDE SEQUENCE</scope>
    <source>
        <strain evidence="2">Cu11-001</strain>
    </source>
</reference>
<feature type="transmembrane region" description="Helical" evidence="1">
    <location>
        <begin position="15"/>
        <end position="33"/>
    </location>
</feature>
<keyword evidence="1" id="KW-0812">Transmembrane</keyword>
<protein>
    <submittedName>
        <fullName evidence="2">Uncharacterized protein</fullName>
    </submittedName>
</protein>
<evidence type="ECO:0000313" key="2">
    <source>
        <dbReference type="EMBL" id="QRE02496.1"/>
    </source>
</evidence>
<keyword evidence="1" id="KW-0472">Membrane</keyword>
<keyword evidence="1" id="KW-1133">Transmembrane helix</keyword>
<dbReference type="EMBL" id="MN545486">
    <property type="protein sequence ID" value="QRE02496.1"/>
    <property type="molecule type" value="Genomic_DNA"/>
</dbReference>
<gene>
    <name evidence="2" type="primary">Ot14</name>
</gene>
<name>A0A889IW34_9GAMA</name>